<evidence type="ECO:0000313" key="1">
    <source>
        <dbReference type="EMBL" id="RNA14224.1"/>
    </source>
</evidence>
<dbReference type="EMBL" id="REGN01005237">
    <property type="protein sequence ID" value="RNA14224.1"/>
    <property type="molecule type" value="Genomic_DNA"/>
</dbReference>
<accession>A0A3M7QSZ8</accession>
<comment type="caution">
    <text evidence="1">The sequence shown here is derived from an EMBL/GenBank/DDBJ whole genome shotgun (WGS) entry which is preliminary data.</text>
</comment>
<name>A0A3M7QSZ8_BRAPC</name>
<gene>
    <name evidence="1" type="ORF">BpHYR1_038532</name>
</gene>
<proteinExistence type="predicted"/>
<reference evidence="1 2" key="1">
    <citation type="journal article" date="2018" name="Sci. Rep.">
        <title>Genomic signatures of local adaptation to the degree of environmental predictability in rotifers.</title>
        <authorList>
            <person name="Franch-Gras L."/>
            <person name="Hahn C."/>
            <person name="Garcia-Roger E.M."/>
            <person name="Carmona M.J."/>
            <person name="Serra M."/>
            <person name="Gomez A."/>
        </authorList>
    </citation>
    <scope>NUCLEOTIDE SEQUENCE [LARGE SCALE GENOMIC DNA]</scope>
    <source>
        <strain evidence="1">HYR1</strain>
    </source>
</reference>
<dbReference type="Proteomes" id="UP000276133">
    <property type="component" value="Unassembled WGS sequence"/>
</dbReference>
<dbReference type="AlphaFoldDB" id="A0A3M7QSZ8"/>
<evidence type="ECO:0000313" key="2">
    <source>
        <dbReference type="Proteomes" id="UP000276133"/>
    </source>
</evidence>
<sequence>MNKINGQLTSGHSHQYFPPNVTRYPERLFHKPQLGHQHYRVRFRLFPPKQADVWYTDASEYQLGAACSLLGREL</sequence>
<organism evidence="1 2">
    <name type="scientific">Brachionus plicatilis</name>
    <name type="common">Marine rotifer</name>
    <name type="synonym">Brachionus muelleri</name>
    <dbReference type="NCBI Taxonomy" id="10195"/>
    <lineage>
        <taxon>Eukaryota</taxon>
        <taxon>Metazoa</taxon>
        <taxon>Spiralia</taxon>
        <taxon>Gnathifera</taxon>
        <taxon>Rotifera</taxon>
        <taxon>Eurotatoria</taxon>
        <taxon>Monogononta</taxon>
        <taxon>Pseudotrocha</taxon>
        <taxon>Ploima</taxon>
        <taxon>Brachionidae</taxon>
        <taxon>Brachionus</taxon>
    </lineage>
</organism>
<keyword evidence="2" id="KW-1185">Reference proteome</keyword>
<protein>
    <submittedName>
        <fullName evidence="1">Uncharacterized protein</fullName>
    </submittedName>
</protein>